<dbReference type="EMBL" id="BMIF01000006">
    <property type="protein sequence ID" value="GGA68256.1"/>
    <property type="molecule type" value="Genomic_DNA"/>
</dbReference>
<proteinExistence type="predicted"/>
<evidence type="ECO:0000256" key="2">
    <source>
        <dbReference type="ARBA" id="ARBA00022764"/>
    </source>
</evidence>
<dbReference type="SUPFAM" id="SSF53850">
    <property type="entry name" value="Periplasmic binding protein-like II"/>
    <property type="match status" value="1"/>
</dbReference>
<dbReference type="Gene3D" id="3.40.190.10">
    <property type="entry name" value="Periplasmic binding protein-like II"/>
    <property type="match status" value="3"/>
</dbReference>
<dbReference type="AlphaFoldDB" id="A0A916RTI2"/>
<sequence>MTRMSINTRARLALAAGISACVLAAPVSAADIGISDADYSLEKLIEAAKKEGPITVVDATGKIVDMAKAFTEKYGIEATGVKMNGQEQEQIILREAQAKNVQTDVFNMSNLPSVTTQIMVLGAGTSWMPADLKDQVPAEYQDPAITSLNPWVWAYNSDVHTDGCPIDNMWALTTEEWKGRVAIPDPLLRNETMFWFNQIATHNDDQMREAYKAFFGEELVTEEESATAEWVKRLAQNKPSVTRSDSDVGPIIGAKGQEKPFMGFLSTAIFRDAKKNEYGMGVCDGLKPWIGQLTPRVAVIATGTKHPNAAKLFVHFMMSGEGMIPQLGDGKIATNKNAVMPENEASGIIKYMDQMHVPNSSTAADDFEKLQDWQDFWLVNSR</sequence>
<dbReference type="InterPro" id="IPR006059">
    <property type="entry name" value="SBP"/>
</dbReference>
<dbReference type="RefSeq" id="WP_244630331.1">
    <property type="nucleotide sequence ID" value="NZ_BMIF01000006.1"/>
</dbReference>
<dbReference type="PANTHER" id="PTHR30006">
    <property type="entry name" value="THIAMINE-BINDING PERIPLASMIC PROTEIN-RELATED"/>
    <property type="match status" value="1"/>
</dbReference>
<dbReference type="Pfam" id="PF13416">
    <property type="entry name" value="SBP_bac_8"/>
    <property type="match status" value="1"/>
</dbReference>
<evidence type="ECO:0000256" key="1">
    <source>
        <dbReference type="ARBA" id="ARBA00022729"/>
    </source>
</evidence>
<protein>
    <submittedName>
        <fullName evidence="4">ABC transporter substrate-binding protein</fullName>
    </submittedName>
</protein>
<evidence type="ECO:0000313" key="5">
    <source>
        <dbReference type="Proteomes" id="UP000636264"/>
    </source>
</evidence>
<keyword evidence="5" id="KW-1185">Reference proteome</keyword>
<name>A0A916RTI2_9HYPH</name>
<keyword evidence="2" id="KW-0574">Periplasm</keyword>
<keyword evidence="1 3" id="KW-0732">Signal</keyword>
<accession>A0A916RTI2</accession>
<evidence type="ECO:0000256" key="3">
    <source>
        <dbReference type="SAM" id="SignalP"/>
    </source>
</evidence>
<comment type="caution">
    <text evidence="4">The sequence shown here is derived from an EMBL/GenBank/DDBJ whole genome shotgun (WGS) entry which is preliminary data.</text>
</comment>
<feature type="chain" id="PRO_5036995814" evidence="3">
    <location>
        <begin position="30"/>
        <end position="382"/>
    </location>
</feature>
<feature type="signal peptide" evidence="3">
    <location>
        <begin position="1"/>
        <end position="29"/>
    </location>
</feature>
<evidence type="ECO:0000313" key="4">
    <source>
        <dbReference type="EMBL" id="GGA68256.1"/>
    </source>
</evidence>
<dbReference type="Proteomes" id="UP000636264">
    <property type="component" value="Unassembled WGS sequence"/>
</dbReference>
<organism evidence="4 5">
    <name type="scientific">Nitratireductor aestuarii</name>
    <dbReference type="NCBI Taxonomy" id="1735103"/>
    <lineage>
        <taxon>Bacteria</taxon>
        <taxon>Pseudomonadati</taxon>
        <taxon>Pseudomonadota</taxon>
        <taxon>Alphaproteobacteria</taxon>
        <taxon>Hyphomicrobiales</taxon>
        <taxon>Phyllobacteriaceae</taxon>
        <taxon>Nitratireductor</taxon>
    </lineage>
</organism>
<reference evidence="4" key="2">
    <citation type="submission" date="2020-09" db="EMBL/GenBank/DDBJ databases">
        <authorList>
            <person name="Sun Q."/>
            <person name="Zhou Y."/>
        </authorList>
    </citation>
    <scope>NUCLEOTIDE SEQUENCE</scope>
    <source>
        <strain evidence="4">CGMCC 1.15320</strain>
    </source>
</reference>
<reference evidence="4" key="1">
    <citation type="journal article" date="2014" name="Int. J. Syst. Evol. Microbiol.">
        <title>Complete genome sequence of Corynebacterium casei LMG S-19264T (=DSM 44701T), isolated from a smear-ripened cheese.</title>
        <authorList>
            <consortium name="US DOE Joint Genome Institute (JGI-PGF)"/>
            <person name="Walter F."/>
            <person name="Albersmeier A."/>
            <person name="Kalinowski J."/>
            <person name="Ruckert C."/>
        </authorList>
    </citation>
    <scope>NUCLEOTIDE SEQUENCE</scope>
    <source>
        <strain evidence="4">CGMCC 1.15320</strain>
    </source>
</reference>
<gene>
    <name evidence="4" type="ORF">GCM10011385_22590</name>
</gene>
<dbReference type="PANTHER" id="PTHR30006:SF2">
    <property type="entry name" value="ABC TRANSPORTER SUBSTRATE-BINDING PROTEIN"/>
    <property type="match status" value="1"/>
</dbReference>